<dbReference type="SUPFAM" id="SSF56349">
    <property type="entry name" value="DNA breaking-rejoining enzymes"/>
    <property type="match status" value="1"/>
</dbReference>
<keyword evidence="3" id="KW-1185">Reference proteome</keyword>
<evidence type="ECO:0000313" key="3">
    <source>
        <dbReference type="Proteomes" id="UP001149822"/>
    </source>
</evidence>
<organism evidence="2 3">
    <name type="scientific">Paracoccus benzoatiresistens</name>
    <dbReference type="NCBI Taxonomy" id="2997341"/>
    <lineage>
        <taxon>Bacteria</taxon>
        <taxon>Pseudomonadati</taxon>
        <taxon>Pseudomonadota</taxon>
        <taxon>Alphaproteobacteria</taxon>
        <taxon>Rhodobacterales</taxon>
        <taxon>Paracoccaceae</taxon>
        <taxon>Paracoccus</taxon>
    </lineage>
</organism>
<comment type="caution">
    <text evidence="2">The sequence shown here is derived from an EMBL/GenBank/DDBJ whole genome shotgun (WGS) entry which is preliminary data.</text>
</comment>
<accession>A0ABT4J4Z9</accession>
<dbReference type="InterPro" id="IPR011010">
    <property type="entry name" value="DNA_brk_join_enz"/>
</dbReference>
<gene>
    <name evidence="2" type="ORF">OU682_08755</name>
</gene>
<dbReference type="RefSeq" id="WP_268941703.1">
    <property type="nucleotide sequence ID" value="NZ_JAPTYD010000009.1"/>
</dbReference>
<name>A0ABT4J4Z9_9RHOB</name>
<reference evidence="2" key="1">
    <citation type="submission" date="2022-12" db="EMBL/GenBank/DDBJ databases">
        <title>Paracoccus sp. EF6 isolated from a lake water.</title>
        <authorList>
            <person name="Liu H."/>
        </authorList>
    </citation>
    <scope>NUCLEOTIDE SEQUENCE</scope>
    <source>
        <strain evidence="2">EF6</strain>
    </source>
</reference>
<keyword evidence="1" id="KW-0233">DNA recombination</keyword>
<proteinExistence type="predicted"/>
<evidence type="ECO:0000256" key="1">
    <source>
        <dbReference type="ARBA" id="ARBA00023172"/>
    </source>
</evidence>
<evidence type="ECO:0000313" key="2">
    <source>
        <dbReference type="EMBL" id="MCZ0961707.1"/>
    </source>
</evidence>
<dbReference type="EMBL" id="JAPTYD010000009">
    <property type="protein sequence ID" value="MCZ0961707.1"/>
    <property type="molecule type" value="Genomic_DNA"/>
</dbReference>
<protein>
    <submittedName>
        <fullName evidence="2">Uncharacterized protein</fullName>
    </submittedName>
</protein>
<dbReference type="Gene3D" id="1.10.443.10">
    <property type="entry name" value="Intergrase catalytic core"/>
    <property type="match status" value="1"/>
</dbReference>
<sequence length="129" mass="14786">MRFTILTARHPQECRLARWEQINQDAAVWRFPSMQKDGARQIEVPLHDALLELPKEAAALRVPSAGDWVFPNPVRPGEPYGNTAADKIPARFGYELNMLDVRRAREMWAKQSVCSPRALPDWHEHLSST</sequence>
<dbReference type="InterPro" id="IPR013762">
    <property type="entry name" value="Integrase-like_cat_sf"/>
</dbReference>
<dbReference type="Proteomes" id="UP001149822">
    <property type="component" value="Unassembled WGS sequence"/>
</dbReference>